<evidence type="ECO:0008006" key="12">
    <source>
        <dbReference type="Google" id="ProtNLM"/>
    </source>
</evidence>
<accession>W9WXB0</accession>
<keyword evidence="11" id="KW-1185">Reference proteome</keyword>
<protein>
    <recommendedName>
        <fullName evidence="12">Laccase</fullName>
    </recommendedName>
</protein>
<dbReference type="CDD" id="cd13880">
    <property type="entry name" value="CuRO_2_MaLCC_like"/>
    <property type="match status" value="1"/>
</dbReference>
<gene>
    <name evidence="10" type="ORF">A1O7_03331</name>
</gene>
<sequence>MVSLWARIVAVFQFILLSPPREQWPDQHPLSVSTKASEPAQPSLLADERLPPKPFLPPSAPRGSDFRCEYPKLKDYKFCSTYGDRSCWLKHPDPKKLSYNINTDYENFYPEGITRKYYIEINNKTISPDGVPRAAMLVNGTYPGPWIEACWGDWLEITVNNTLPTNGTTIHWHGIRQLHTTANDGVNAITQCPIAPGQTFTYKFRAMQYGTSWYHSHYSLQYGDGVLGPLTIHGPSSADFDEAQPPVLMSDWSHLPWYTAWWNSILNGKRPADPENILVGGKGTWPAGLPSKEFRLDFVRGRRYLLRLINTSVDTTFVFSIDNHKIQVVGADFVPIVPYMTDHVVVGIGQRYHIIVTANPMDGNDDASYWIRTIPAAGCSPAGMKVDNRTGVVAYNKAKDPVDYPLTFSTECRDEPYAKLVPVLNWTVGSPSNIAADSQFDIGFDNITAGSLWPASIQTGRWNMYSDTMWLDFSNITLAQNLNASQKQFNSHSVVVKQDSSTEDSWVYFLVSGTGIPRSGRQYFPLAHPIHLHGHDFAILQQSTKPYQIGGLNLNLKNPPRRDVALLPASGFLVLAFKADNPGIWLMHCHIAVHASGGLAMQIVENGARVQLDPFDQKQLRDTCQKWDEWVAKNHFLQDDSGI</sequence>
<dbReference type="Pfam" id="PF00394">
    <property type="entry name" value="Cu-oxidase"/>
    <property type="match status" value="1"/>
</dbReference>
<dbReference type="CDD" id="cd13854">
    <property type="entry name" value="CuRO_1_MaLCC_like"/>
    <property type="match status" value="1"/>
</dbReference>
<feature type="domain" description="Plastocyanin-like" evidence="9">
    <location>
        <begin position="121"/>
        <end position="236"/>
    </location>
</feature>
<dbReference type="InterPro" id="IPR011707">
    <property type="entry name" value="Cu-oxidase-like_N"/>
</dbReference>
<dbReference type="GeneID" id="19177928"/>
<evidence type="ECO:0000313" key="11">
    <source>
        <dbReference type="Proteomes" id="UP000019473"/>
    </source>
</evidence>
<evidence type="ECO:0000256" key="3">
    <source>
        <dbReference type="ARBA" id="ARBA00023002"/>
    </source>
</evidence>
<dbReference type="EMBL" id="AMGW01000002">
    <property type="protein sequence ID" value="EXJ62889.1"/>
    <property type="molecule type" value="Genomic_DNA"/>
</dbReference>
<dbReference type="Pfam" id="PF07731">
    <property type="entry name" value="Cu-oxidase_2"/>
    <property type="match status" value="1"/>
</dbReference>
<comment type="caution">
    <text evidence="10">The sequence shown here is derived from an EMBL/GenBank/DDBJ whole genome shotgun (WGS) entry which is preliminary data.</text>
</comment>
<keyword evidence="3" id="KW-0560">Oxidoreductase</keyword>
<keyword evidence="6" id="KW-0732">Signal</keyword>
<dbReference type="RefSeq" id="XP_007755543.1">
    <property type="nucleotide sequence ID" value="XM_007757353.1"/>
</dbReference>
<dbReference type="InterPro" id="IPR001117">
    <property type="entry name" value="Cu-oxidase_2nd"/>
</dbReference>
<dbReference type="InterPro" id="IPR008972">
    <property type="entry name" value="Cupredoxin"/>
</dbReference>
<evidence type="ECO:0000256" key="4">
    <source>
        <dbReference type="ARBA" id="ARBA00023008"/>
    </source>
</evidence>
<dbReference type="Gene3D" id="2.60.40.420">
    <property type="entry name" value="Cupredoxins - blue copper proteins"/>
    <property type="match status" value="3"/>
</dbReference>
<evidence type="ECO:0000259" key="8">
    <source>
        <dbReference type="Pfam" id="PF07731"/>
    </source>
</evidence>
<dbReference type="PANTHER" id="PTHR11709:SF71">
    <property type="entry name" value="OXIDOREDUCTASE TPCJ"/>
    <property type="match status" value="1"/>
</dbReference>
<feature type="domain" description="Plastocyanin-like" evidence="8">
    <location>
        <begin position="488"/>
        <end position="606"/>
    </location>
</feature>
<keyword evidence="2" id="KW-0479">Metal-binding</keyword>
<feature type="region of interest" description="Disordered" evidence="5">
    <location>
        <begin position="27"/>
        <end position="58"/>
    </location>
</feature>
<organism evidence="10 11">
    <name type="scientific">Cladophialophora yegresii CBS 114405</name>
    <dbReference type="NCBI Taxonomy" id="1182544"/>
    <lineage>
        <taxon>Eukaryota</taxon>
        <taxon>Fungi</taxon>
        <taxon>Dikarya</taxon>
        <taxon>Ascomycota</taxon>
        <taxon>Pezizomycotina</taxon>
        <taxon>Eurotiomycetes</taxon>
        <taxon>Chaetothyriomycetidae</taxon>
        <taxon>Chaetothyriales</taxon>
        <taxon>Herpotrichiellaceae</taxon>
        <taxon>Cladophialophora</taxon>
    </lineage>
</organism>
<feature type="chain" id="PRO_5004931545" description="Laccase" evidence="6">
    <location>
        <begin position="18"/>
        <end position="643"/>
    </location>
</feature>
<dbReference type="PANTHER" id="PTHR11709">
    <property type="entry name" value="MULTI-COPPER OXIDASE"/>
    <property type="match status" value="1"/>
</dbReference>
<evidence type="ECO:0000256" key="5">
    <source>
        <dbReference type="SAM" id="MobiDB-lite"/>
    </source>
</evidence>
<dbReference type="GO" id="GO:0005507">
    <property type="term" value="F:copper ion binding"/>
    <property type="evidence" value="ECO:0007669"/>
    <property type="project" value="InterPro"/>
</dbReference>
<evidence type="ECO:0000256" key="2">
    <source>
        <dbReference type="ARBA" id="ARBA00022723"/>
    </source>
</evidence>
<dbReference type="PROSITE" id="PS00080">
    <property type="entry name" value="MULTICOPPER_OXIDASE2"/>
    <property type="match status" value="1"/>
</dbReference>
<dbReference type="Pfam" id="PF07732">
    <property type="entry name" value="Cu-oxidase_3"/>
    <property type="match status" value="1"/>
</dbReference>
<evidence type="ECO:0000313" key="10">
    <source>
        <dbReference type="EMBL" id="EXJ62889.1"/>
    </source>
</evidence>
<evidence type="ECO:0000256" key="6">
    <source>
        <dbReference type="SAM" id="SignalP"/>
    </source>
</evidence>
<dbReference type="AlphaFoldDB" id="W9WXB0"/>
<dbReference type="SUPFAM" id="SSF49503">
    <property type="entry name" value="Cupredoxins"/>
    <property type="match status" value="3"/>
</dbReference>
<feature type="signal peptide" evidence="6">
    <location>
        <begin position="1"/>
        <end position="17"/>
    </location>
</feature>
<dbReference type="STRING" id="1182544.W9WXB0"/>
<dbReference type="PROSITE" id="PS00079">
    <property type="entry name" value="MULTICOPPER_OXIDASE1"/>
    <property type="match status" value="1"/>
</dbReference>
<keyword evidence="4" id="KW-0186">Copper</keyword>
<name>W9WXB0_9EURO</name>
<dbReference type="InterPro" id="IPR002355">
    <property type="entry name" value="Cu_oxidase_Cu_BS"/>
</dbReference>
<feature type="domain" description="Plastocyanin-like" evidence="7">
    <location>
        <begin position="247"/>
        <end position="397"/>
    </location>
</feature>
<dbReference type="CDD" id="cd13901">
    <property type="entry name" value="CuRO_3_MaLCC_like"/>
    <property type="match status" value="1"/>
</dbReference>
<dbReference type="InterPro" id="IPR011706">
    <property type="entry name" value="Cu-oxidase_C"/>
</dbReference>
<dbReference type="InterPro" id="IPR033138">
    <property type="entry name" value="Cu_oxidase_CS"/>
</dbReference>
<dbReference type="OrthoDB" id="2121828at2759"/>
<dbReference type="InterPro" id="IPR045087">
    <property type="entry name" value="Cu-oxidase_fam"/>
</dbReference>
<proteinExistence type="inferred from homology"/>
<evidence type="ECO:0000256" key="1">
    <source>
        <dbReference type="ARBA" id="ARBA00010609"/>
    </source>
</evidence>
<dbReference type="HOGENOM" id="CLU_006504_3_2_1"/>
<comment type="similarity">
    <text evidence="1">Belongs to the multicopper oxidase family.</text>
</comment>
<evidence type="ECO:0000259" key="7">
    <source>
        <dbReference type="Pfam" id="PF00394"/>
    </source>
</evidence>
<dbReference type="FunFam" id="2.60.40.420:FF:000021">
    <property type="entry name" value="Extracellular dihydrogeodin oxidase/laccase"/>
    <property type="match status" value="1"/>
</dbReference>
<dbReference type="eggNOG" id="KOG1263">
    <property type="taxonomic scope" value="Eukaryota"/>
</dbReference>
<dbReference type="VEuPathDB" id="FungiDB:A1O7_03331"/>
<reference evidence="10 11" key="1">
    <citation type="submission" date="2013-03" db="EMBL/GenBank/DDBJ databases">
        <title>The Genome Sequence of Cladophialophora yegresii CBS 114405.</title>
        <authorList>
            <consortium name="The Broad Institute Genomics Platform"/>
            <person name="Cuomo C."/>
            <person name="de Hoog S."/>
            <person name="Gorbushina A."/>
            <person name="Walker B."/>
            <person name="Young S.K."/>
            <person name="Zeng Q."/>
            <person name="Gargeya S."/>
            <person name="Fitzgerald M."/>
            <person name="Haas B."/>
            <person name="Abouelleil A."/>
            <person name="Allen A.W."/>
            <person name="Alvarado L."/>
            <person name="Arachchi H.M."/>
            <person name="Berlin A.M."/>
            <person name="Chapman S.B."/>
            <person name="Gainer-Dewar J."/>
            <person name="Goldberg J."/>
            <person name="Griggs A."/>
            <person name="Gujja S."/>
            <person name="Hansen M."/>
            <person name="Howarth C."/>
            <person name="Imamovic A."/>
            <person name="Ireland A."/>
            <person name="Larimer J."/>
            <person name="McCowan C."/>
            <person name="Murphy C."/>
            <person name="Pearson M."/>
            <person name="Poon T.W."/>
            <person name="Priest M."/>
            <person name="Roberts A."/>
            <person name="Saif S."/>
            <person name="Shea T."/>
            <person name="Sisk P."/>
            <person name="Sykes S."/>
            <person name="Wortman J."/>
            <person name="Nusbaum C."/>
            <person name="Birren B."/>
        </authorList>
    </citation>
    <scope>NUCLEOTIDE SEQUENCE [LARGE SCALE GENOMIC DNA]</scope>
    <source>
        <strain evidence="10 11">CBS 114405</strain>
    </source>
</reference>
<evidence type="ECO:0000259" key="9">
    <source>
        <dbReference type="Pfam" id="PF07732"/>
    </source>
</evidence>
<dbReference type="Proteomes" id="UP000019473">
    <property type="component" value="Unassembled WGS sequence"/>
</dbReference>
<dbReference type="GO" id="GO:0016491">
    <property type="term" value="F:oxidoreductase activity"/>
    <property type="evidence" value="ECO:0007669"/>
    <property type="project" value="UniProtKB-KW"/>
</dbReference>